<evidence type="ECO:0000313" key="2">
    <source>
        <dbReference type="EMBL" id="KAA5396282.1"/>
    </source>
</evidence>
<dbReference type="EMBL" id="VVYY01000013">
    <property type="protein sequence ID" value="KAA5396282.1"/>
    <property type="molecule type" value="Genomic_DNA"/>
</dbReference>
<dbReference type="SUPFAM" id="SSF46785">
    <property type="entry name" value="Winged helix' DNA-binding domain"/>
    <property type="match status" value="1"/>
</dbReference>
<accession>A0A4R4GRB7</accession>
<proteinExistence type="predicted"/>
<reference evidence="4 5" key="1">
    <citation type="journal article" date="2019" name="Nat. Med.">
        <title>A library of human gut bacterial isolates paired with longitudinal multiomics data enables mechanistic microbiome research.</title>
        <authorList>
            <person name="Poyet M."/>
            <person name="Groussin M."/>
            <person name="Gibbons S.M."/>
            <person name="Avila-Pacheco J."/>
            <person name="Jiang X."/>
            <person name="Kearney S.M."/>
            <person name="Perrotta A.R."/>
            <person name="Berdy B."/>
            <person name="Zhao S."/>
            <person name="Lieberman T.D."/>
            <person name="Swanson P.K."/>
            <person name="Smith M."/>
            <person name="Roesemann S."/>
            <person name="Alexander J.E."/>
            <person name="Rich S.A."/>
            <person name="Livny J."/>
            <person name="Vlamakis H."/>
            <person name="Clish C."/>
            <person name="Bullock K."/>
            <person name="Deik A."/>
            <person name="Scott J."/>
            <person name="Pierce K.A."/>
            <person name="Xavier R.J."/>
            <person name="Alm E.J."/>
        </authorList>
    </citation>
    <scope>NUCLEOTIDE SEQUENCE [LARGE SCALE GENOMIC DNA]</scope>
    <source>
        <strain evidence="2 5">BIOML-A1</strain>
        <strain evidence="3 4">BIOML-A4</strain>
    </source>
</reference>
<dbReference type="Proteomes" id="UP000441162">
    <property type="component" value="Unassembled WGS sequence"/>
</dbReference>
<name>A0A4R4GRB7_9BACT</name>
<evidence type="ECO:0000313" key="5">
    <source>
        <dbReference type="Proteomes" id="UP000481616"/>
    </source>
</evidence>
<dbReference type="EMBL" id="VVZA01000012">
    <property type="protein sequence ID" value="KAA5403894.1"/>
    <property type="molecule type" value="Genomic_DNA"/>
</dbReference>
<evidence type="ECO:0000313" key="3">
    <source>
        <dbReference type="EMBL" id="KAA5403894.1"/>
    </source>
</evidence>
<feature type="region of interest" description="Disordered" evidence="1">
    <location>
        <begin position="157"/>
        <end position="184"/>
    </location>
</feature>
<protein>
    <submittedName>
        <fullName evidence="3">Winged helix-turn-helix transcriptional regulator</fullName>
    </submittedName>
</protein>
<dbReference type="Proteomes" id="UP000481616">
    <property type="component" value="Unassembled WGS sequence"/>
</dbReference>
<evidence type="ECO:0000256" key="1">
    <source>
        <dbReference type="SAM" id="MobiDB-lite"/>
    </source>
</evidence>
<gene>
    <name evidence="3" type="ORF">F2Y51_14405</name>
    <name evidence="2" type="ORF">F2Y58_15340</name>
</gene>
<dbReference type="Gene3D" id="1.10.10.10">
    <property type="entry name" value="Winged helix-like DNA-binding domain superfamily/Winged helix DNA-binding domain"/>
    <property type="match status" value="1"/>
</dbReference>
<feature type="compositionally biased region" description="Polar residues" evidence="1">
    <location>
        <begin position="157"/>
        <end position="176"/>
    </location>
</feature>
<dbReference type="RefSeq" id="WP_005646361.1">
    <property type="nucleotide sequence ID" value="NZ_RCXK01000013.1"/>
</dbReference>
<dbReference type="AlphaFoldDB" id="A0A4R4GRB7"/>
<evidence type="ECO:0000313" key="4">
    <source>
        <dbReference type="Proteomes" id="UP000441162"/>
    </source>
</evidence>
<sequence>MKKDVYYCIVLSDSQLDFLAGSKYGIDRMKVLKCLIDAVVIKETKYEKKGFAIISHIGQAVLSEVELATRLGYDKKTVSRLLDKMAELGIVTSEQTNRTSIHTVHCVSAWYADNQKILNPYYVSMKERYNSVGEIGDNGIDKDGIAANTPNDRIGKSDTSACCNSGQPPLSLISDNNVHDGDGV</sequence>
<organism evidence="3 4">
    <name type="scientific">Phocaeicola dorei</name>
    <dbReference type="NCBI Taxonomy" id="357276"/>
    <lineage>
        <taxon>Bacteria</taxon>
        <taxon>Pseudomonadati</taxon>
        <taxon>Bacteroidota</taxon>
        <taxon>Bacteroidia</taxon>
        <taxon>Bacteroidales</taxon>
        <taxon>Bacteroidaceae</taxon>
        <taxon>Phocaeicola</taxon>
    </lineage>
</organism>
<dbReference type="InterPro" id="IPR036388">
    <property type="entry name" value="WH-like_DNA-bd_sf"/>
</dbReference>
<dbReference type="InterPro" id="IPR036390">
    <property type="entry name" value="WH_DNA-bd_sf"/>
</dbReference>
<comment type="caution">
    <text evidence="3">The sequence shown here is derived from an EMBL/GenBank/DDBJ whole genome shotgun (WGS) entry which is preliminary data.</text>
</comment>